<evidence type="ECO:0000313" key="1">
    <source>
        <dbReference type="EMBL" id="CBK20046.2"/>
    </source>
</evidence>
<keyword evidence="2" id="KW-1185">Reference proteome</keyword>
<reference evidence="1" key="1">
    <citation type="submission" date="2010-02" db="EMBL/GenBank/DDBJ databases">
        <title>Sequencing and annotation of the Blastocystis hominis genome.</title>
        <authorList>
            <person name="Wincker P."/>
        </authorList>
    </citation>
    <scope>NUCLEOTIDE SEQUENCE</scope>
    <source>
        <strain evidence="1">Singapore isolate B</strain>
    </source>
</reference>
<sequence length="111" mass="13202">MVETQLWILLYLYSFDGEPRANTERASFRAKGGDKDQVTLLHFPALQWSCWSRHFDSHLRRRKSGLGYGSLSVPLLWPVCWFRKHDASESLRLLEREYLLRNCQAYVWQLV</sequence>
<name>D8LW57_BLAHO</name>
<proteinExistence type="predicted"/>
<dbReference type="InParanoid" id="D8LW57"/>
<protein>
    <submittedName>
        <fullName evidence="1">Uncharacterized protein</fullName>
    </submittedName>
</protein>
<dbReference type="Proteomes" id="UP000008312">
    <property type="component" value="Unassembled WGS sequence"/>
</dbReference>
<accession>D8LW57</accession>
<organism evidence="1">
    <name type="scientific">Blastocystis hominis</name>
    <dbReference type="NCBI Taxonomy" id="12968"/>
    <lineage>
        <taxon>Eukaryota</taxon>
        <taxon>Sar</taxon>
        <taxon>Stramenopiles</taxon>
        <taxon>Bigyra</taxon>
        <taxon>Opalozoa</taxon>
        <taxon>Opalinata</taxon>
        <taxon>Blastocystidae</taxon>
        <taxon>Blastocystis</taxon>
    </lineage>
</organism>
<gene>
    <name evidence="1" type="ORF">GSBLH_T00000433001</name>
</gene>
<evidence type="ECO:0000313" key="2">
    <source>
        <dbReference type="Proteomes" id="UP000008312"/>
    </source>
</evidence>
<dbReference type="GeneID" id="24917742"/>
<dbReference type="RefSeq" id="XP_012894094.1">
    <property type="nucleotide sequence ID" value="XM_013038640.1"/>
</dbReference>
<dbReference type="EMBL" id="FN668638">
    <property type="protein sequence ID" value="CBK20046.2"/>
    <property type="molecule type" value="Genomic_DNA"/>
</dbReference>
<dbReference type="AlphaFoldDB" id="D8LW57"/>